<feature type="transmembrane region" description="Helical" evidence="7">
    <location>
        <begin position="371"/>
        <end position="395"/>
    </location>
</feature>
<evidence type="ECO:0000256" key="4">
    <source>
        <dbReference type="ARBA" id="ARBA00022692"/>
    </source>
</evidence>
<feature type="domain" description="Type II secretion system protein GspF" evidence="8">
    <location>
        <begin position="66"/>
        <end position="187"/>
    </location>
</feature>
<dbReference type="PRINTS" id="PR00812">
    <property type="entry name" value="BCTERIALGSPF"/>
</dbReference>
<dbReference type="Proteomes" id="UP001331561">
    <property type="component" value="Unassembled WGS sequence"/>
</dbReference>
<evidence type="ECO:0000256" key="6">
    <source>
        <dbReference type="ARBA" id="ARBA00023136"/>
    </source>
</evidence>
<evidence type="ECO:0000256" key="7">
    <source>
        <dbReference type="SAM" id="Phobius"/>
    </source>
</evidence>
<comment type="subcellular location">
    <subcellularLocation>
        <location evidence="1">Cell membrane</location>
        <topology evidence="1">Multi-pass membrane protein</topology>
    </subcellularLocation>
</comment>
<evidence type="ECO:0000313" key="10">
    <source>
        <dbReference type="Proteomes" id="UP001331561"/>
    </source>
</evidence>
<evidence type="ECO:0000256" key="1">
    <source>
        <dbReference type="ARBA" id="ARBA00004651"/>
    </source>
</evidence>
<keyword evidence="6 7" id="KW-0472">Membrane</keyword>
<feature type="domain" description="Type II secretion system protein GspF" evidence="8">
    <location>
        <begin position="268"/>
        <end position="389"/>
    </location>
</feature>
<feature type="transmembrane region" description="Helical" evidence="7">
    <location>
        <begin position="217"/>
        <end position="238"/>
    </location>
</feature>
<dbReference type="InterPro" id="IPR018076">
    <property type="entry name" value="T2SS_GspF_dom"/>
</dbReference>
<dbReference type="Pfam" id="PF00482">
    <property type="entry name" value="T2SSF"/>
    <property type="match status" value="2"/>
</dbReference>
<evidence type="ECO:0000259" key="8">
    <source>
        <dbReference type="Pfam" id="PF00482"/>
    </source>
</evidence>
<gene>
    <name evidence="9" type="ORF">VVD49_14860</name>
</gene>
<reference evidence="9 10" key="1">
    <citation type="submission" date="2024-01" db="EMBL/GenBank/DDBJ databases">
        <title>Uliginosibacterium soil sp. nov.</title>
        <authorList>
            <person name="Lv Y."/>
        </authorList>
    </citation>
    <scope>NUCLEOTIDE SEQUENCE [LARGE SCALE GENOMIC DNA]</scope>
    <source>
        <strain evidence="9 10">H3</strain>
    </source>
</reference>
<comment type="similarity">
    <text evidence="2">Belongs to the GSP F family.</text>
</comment>
<dbReference type="EMBL" id="JAYXHS010000003">
    <property type="protein sequence ID" value="MEC5387011.1"/>
    <property type="molecule type" value="Genomic_DNA"/>
</dbReference>
<dbReference type="InterPro" id="IPR003004">
    <property type="entry name" value="GspF/PilC"/>
</dbReference>
<organism evidence="9 10">
    <name type="scientific">Uliginosibacterium silvisoli</name>
    <dbReference type="NCBI Taxonomy" id="3114758"/>
    <lineage>
        <taxon>Bacteria</taxon>
        <taxon>Pseudomonadati</taxon>
        <taxon>Pseudomonadota</taxon>
        <taxon>Betaproteobacteria</taxon>
        <taxon>Rhodocyclales</taxon>
        <taxon>Zoogloeaceae</taxon>
        <taxon>Uliginosibacterium</taxon>
    </lineage>
</organism>
<keyword evidence="4 7" id="KW-0812">Transmembrane</keyword>
<name>A0ABU6K6E0_9RHOO</name>
<keyword evidence="10" id="KW-1185">Reference proteome</keyword>
<accession>A0ABU6K6E0</accession>
<keyword evidence="3" id="KW-1003">Cell membrane</keyword>
<evidence type="ECO:0000256" key="3">
    <source>
        <dbReference type="ARBA" id="ARBA00022475"/>
    </source>
</evidence>
<comment type="caution">
    <text evidence="9">The sequence shown here is derived from an EMBL/GenBank/DDBJ whole genome shotgun (WGS) entry which is preliminary data.</text>
</comment>
<proteinExistence type="inferred from homology"/>
<dbReference type="PANTHER" id="PTHR30012:SF0">
    <property type="entry name" value="TYPE II SECRETION SYSTEM PROTEIN F-RELATED"/>
    <property type="match status" value="1"/>
</dbReference>
<dbReference type="Gene3D" id="1.20.81.30">
    <property type="entry name" value="Type II secretion system (T2SS), domain F"/>
    <property type="match status" value="2"/>
</dbReference>
<dbReference type="InterPro" id="IPR042094">
    <property type="entry name" value="T2SS_GspF_sf"/>
</dbReference>
<feature type="transmembrane region" description="Helical" evidence="7">
    <location>
        <begin position="159"/>
        <end position="186"/>
    </location>
</feature>
<protein>
    <submittedName>
        <fullName evidence="9">Type II secretion system F family protein</fullName>
    </submittedName>
</protein>
<dbReference type="RefSeq" id="WP_327599992.1">
    <property type="nucleotide sequence ID" value="NZ_JAYXHS010000003.1"/>
</dbReference>
<evidence type="ECO:0000256" key="5">
    <source>
        <dbReference type="ARBA" id="ARBA00022989"/>
    </source>
</evidence>
<feature type="transmembrane region" description="Helical" evidence="7">
    <location>
        <begin position="268"/>
        <end position="289"/>
    </location>
</feature>
<keyword evidence="5 7" id="KW-1133">Transmembrane helix</keyword>
<sequence length="400" mass="44508">MAIFAYRAMDSSGRILRGETEALNLIDLEMRLQRMQLDLITGKPARLHVGFGAPKIPLRERIHFCFHLEQLTRSGVPLVEALSDLRDSTENQRFRQVIAGVVESIEGGRSLSQALGEQGQVFDPVFCALIRAGESSGNLPDVLRELNESLKREDELRSFLAKLIIYPSIVLLVTLSAVATSMIFVVPQLSRLFQSTGQTLPLQTRLLINISSFLVNYWPLVLLAIVAGTIGTAVWIRVSPRAALRWDRLKLAVPIVGDVYRKIILSRFATLFALMYSSGIAIIDTIRVAQDIVGNREMRDALIRVEQAIAEGQNVTAAFSSARLFPPLVIRMLRVGEHTGSLDHALKGVSYFYERDVKESVERLQTLLEPALTIVLGALMLWVAMSVLGPVYDIITKMKT</sequence>
<evidence type="ECO:0000313" key="9">
    <source>
        <dbReference type="EMBL" id="MEC5387011.1"/>
    </source>
</evidence>
<dbReference type="PANTHER" id="PTHR30012">
    <property type="entry name" value="GENERAL SECRETION PATHWAY PROTEIN"/>
    <property type="match status" value="1"/>
</dbReference>
<evidence type="ECO:0000256" key="2">
    <source>
        <dbReference type="ARBA" id="ARBA00005745"/>
    </source>
</evidence>